<keyword evidence="3" id="KW-1185">Reference proteome</keyword>
<dbReference type="InterPro" id="IPR036514">
    <property type="entry name" value="SGNH_hydro_sf"/>
</dbReference>
<proteinExistence type="predicted"/>
<sequence>MKLAHGDKLVMIGDSITDCGRGRPIGEGLGDGLGRGYVSLVDGLLQTVYPQTAVRIVNVGTSGNTVRDLNARWQTDVLDLKPDWLSVMIGTNDVWRQYDQPYIKESHVYADEYETTLDALVEKTKKTVKGIVLMTPFYLEPNKGDAMRATMDAYGAIVKRTAEKHGTLFVDTQAAFDKVLAHIYPATIAWDRVHPSTGGHLTLAKAFLDALDFSWNG</sequence>
<organism evidence="2 3">
    <name type="scientific">Cohnella nanjingensis</name>
    <dbReference type="NCBI Taxonomy" id="1387779"/>
    <lineage>
        <taxon>Bacteria</taxon>
        <taxon>Bacillati</taxon>
        <taxon>Bacillota</taxon>
        <taxon>Bacilli</taxon>
        <taxon>Bacillales</taxon>
        <taxon>Paenibacillaceae</taxon>
        <taxon>Cohnella</taxon>
    </lineage>
</organism>
<reference evidence="2 3" key="1">
    <citation type="submission" date="2020-08" db="EMBL/GenBank/DDBJ databases">
        <title>Cohnella phylogeny.</title>
        <authorList>
            <person name="Dunlap C."/>
        </authorList>
    </citation>
    <scope>NUCLEOTIDE SEQUENCE [LARGE SCALE GENOMIC DNA]</scope>
    <source>
        <strain evidence="2 3">DSM 28246</strain>
    </source>
</reference>
<evidence type="ECO:0000259" key="1">
    <source>
        <dbReference type="Pfam" id="PF13472"/>
    </source>
</evidence>
<evidence type="ECO:0000313" key="3">
    <source>
        <dbReference type="Proteomes" id="UP000547209"/>
    </source>
</evidence>
<dbReference type="Gene3D" id="3.40.50.1110">
    <property type="entry name" value="SGNH hydrolase"/>
    <property type="match status" value="1"/>
</dbReference>
<dbReference type="PANTHER" id="PTHR30383">
    <property type="entry name" value="THIOESTERASE 1/PROTEASE 1/LYSOPHOSPHOLIPASE L1"/>
    <property type="match status" value="1"/>
</dbReference>
<dbReference type="GO" id="GO:0004622">
    <property type="term" value="F:phosphatidylcholine lysophospholipase activity"/>
    <property type="evidence" value="ECO:0007669"/>
    <property type="project" value="TreeGrafter"/>
</dbReference>
<dbReference type="AlphaFoldDB" id="A0A7X0RPG0"/>
<dbReference type="InterPro" id="IPR013830">
    <property type="entry name" value="SGNH_hydro"/>
</dbReference>
<dbReference type="CDD" id="cd01834">
    <property type="entry name" value="SGNH_hydrolase_like_2"/>
    <property type="match status" value="1"/>
</dbReference>
<dbReference type="PANTHER" id="PTHR30383:SF5">
    <property type="entry name" value="SGNH HYDROLASE-TYPE ESTERASE DOMAIN-CONTAINING PROTEIN"/>
    <property type="match status" value="1"/>
</dbReference>
<dbReference type="SUPFAM" id="SSF52266">
    <property type="entry name" value="SGNH hydrolase"/>
    <property type="match status" value="1"/>
</dbReference>
<dbReference type="RefSeq" id="WP_185142593.1">
    <property type="nucleotide sequence ID" value="NZ_JACJVP010000017.1"/>
</dbReference>
<evidence type="ECO:0000313" key="2">
    <source>
        <dbReference type="EMBL" id="MBB6671106.1"/>
    </source>
</evidence>
<name>A0A7X0RPG0_9BACL</name>
<feature type="domain" description="SGNH hydrolase-type esterase" evidence="1">
    <location>
        <begin position="12"/>
        <end position="200"/>
    </location>
</feature>
<protein>
    <submittedName>
        <fullName evidence="2">SGNH/GDSL hydrolase family protein</fullName>
    </submittedName>
</protein>
<dbReference type="Proteomes" id="UP000547209">
    <property type="component" value="Unassembled WGS sequence"/>
</dbReference>
<dbReference type="Pfam" id="PF13472">
    <property type="entry name" value="Lipase_GDSL_2"/>
    <property type="match status" value="1"/>
</dbReference>
<keyword evidence="2" id="KW-0378">Hydrolase</keyword>
<comment type="caution">
    <text evidence="2">The sequence shown here is derived from an EMBL/GenBank/DDBJ whole genome shotgun (WGS) entry which is preliminary data.</text>
</comment>
<dbReference type="InterPro" id="IPR051532">
    <property type="entry name" value="Ester_Hydrolysis_Enzymes"/>
</dbReference>
<dbReference type="EMBL" id="JACJVP010000017">
    <property type="protein sequence ID" value="MBB6671106.1"/>
    <property type="molecule type" value="Genomic_DNA"/>
</dbReference>
<accession>A0A7X0RPG0</accession>
<gene>
    <name evidence="2" type="ORF">H7C19_10445</name>
</gene>